<dbReference type="HOGENOM" id="CLU_108696_5_3_14"/>
<evidence type="ECO:0000313" key="2">
    <source>
        <dbReference type="EMBL" id="AKA50075.1"/>
    </source>
</evidence>
<dbReference type="SUPFAM" id="SSF47336">
    <property type="entry name" value="ACP-like"/>
    <property type="match status" value="1"/>
</dbReference>
<dbReference type="PATRIC" id="fig|29556.3.peg.466"/>
<organism evidence="2 3">
    <name type="scientific">Mycoplasmopsis gallinacea</name>
    <dbReference type="NCBI Taxonomy" id="29556"/>
    <lineage>
        <taxon>Bacteria</taxon>
        <taxon>Bacillati</taxon>
        <taxon>Mycoplasmatota</taxon>
        <taxon>Mycoplasmoidales</taxon>
        <taxon>Metamycoplasmataceae</taxon>
        <taxon>Mycoplasmopsis</taxon>
    </lineage>
</organism>
<dbReference type="InterPro" id="IPR009081">
    <property type="entry name" value="PP-bd_ACP"/>
</dbReference>
<dbReference type="PROSITE" id="PS50075">
    <property type="entry name" value="CARRIER"/>
    <property type="match status" value="1"/>
</dbReference>
<accession>A0A0D5ZKA4</accession>
<dbReference type="InterPro" id="IPR036736">
    <property type="entry name" value="ACP-like_sf"/>
</dbReference>
<proteinExistence type="predicted"/>
<sequence length="72" mass="8272">MNTREIIIKKLQNLTKVKFNEDSLLEELKIDSLDLAELIIEAEQAFDISIDDNKLNDVKTVKDVILLIENSN</sequence>
<dbReference type="Gene3D" id="1.10.1200.10">
    <property type="entry name" value="ACP-like"/>
    <property type="match status" value="1"/>
</dbReference>
<protein>
    <submittedName>
        <fullName evidence="2">Acyl carrier protein</fullName>
    </submittedName>
</protein>
<reference evidence="2 3" key="1">
    <citation type="journal article" date="2015" name="Genome Announc.">
        <title>Complete Genome Sequence of Mycoplasma meleagridis, a Possible Emerging Pathogen in Chickens.</title>
        <authorList>
            <person name="Abolnik C."/>
        </authorList>
    </citation>
    <scope>NUCLEOTIDE SEQUENCE [LARGE SCALE GENOMIC DNA]</scope>
    <source>
        <strain evidence="2 3">B2096 8B</strain>
    </source>
</reference>
<name>A0A0D5ZKA4_9BACT</name>
<dbReference type="Proteomes" id="UP000032722">
    <property type="component" value="Chromosome"/>
</dbReference>
<dbReference type="AlphaFoldDB" id="A0A0D5ZKA4"/>
<dbReference type="EMBL" id="CP011021">
    <property type="protein sequence ID" value="AKA50075.1"/>
    <property type="molecule type" value="Genomic_DNA"/>
</dbReference>
<evidence type="ECO:0000313" key="3">
    <source>
        <dbReference type="Proteomes" id="UP000032722"/>
    </source>
</evidence>
<feature type="domain" description="Carrier" evidence="1">
    <location>
        <begin position="1"/>
        <end position="72"/>
    </location>
</feature>
<gene>
    <name evidence="2" type="ORF">VO56_02360</name>
</gene>
<dbReference type="KEGG" id="mgb:VO56_02360"/>
<evidence type="ECO:0000259" key="1">
    <source>
        <dbReference type="PROSITE" id="PS50075"/>
    </source>
</evidence>
<dbReference type="Pfam" id="PF00550">
    <property type="entry name" value="PP-binding"/>
    <property type="match status" value="1"/>
</dbReference>